<feature type="signal peptide" evidence="1">
    <location>
        <begin position="1"/>
        <end position="21"/>
    </location>
</feature>
<dbReference type="AlphaFoldDB" id="A0A9D9D924"/>
<reference evidence="2" key="2">
    <citation type="journal article" date="2021" name="PeerJ">
        <title>Extensive microbial diversity within the chicken gut microbiome revealed by metagenomics and culture.</title>
        <authorList>
            <person name="Gilroy R."/>
            <person name="Ravi A."/>
            <person name="Getino M."/>
            <person name="Pursley I."/>
            <person name="Horton D.L."/>
            <person name="Alikhan N.F."/>
            <person name="Baker D."/>
            <person name="Gharbi K."/>
            <person name="Hall N."/>
            <person name="Watson M."/>
            <person name="Adriaenssens E.M."/>
            <person name="Foster-Nyarko E."/>
            <person name="Jarju S."/>
            <person name="Secka A."/>
            <person name="Antonio M."/>
            <person name="Oren A."/>
            <person name="Chaudhuri R.R."/>
            <person name="La Ragione R."/>
            <person name="Hildebrand F."/>
            <person name="Pallen M.J."/>
        </authorList>
    </citation>
    <scope>NUCLEOTIDE SEQUENCE</scope>
    <source>
        <strain evidence="2">1748</strain>
    </source>
</reference>
<accession>A0A9D9D924</accession>
<keyword evidence="1" id="KW-0732">Signal</keyword>
<gene>
    <name evidence="2" type="ORF">IAC78_01045</name>
</gene>
<proteinExistence type="predicted"/>
<organism evidence="2 3">
    <name type="scientific">Candidatus Scatoplasma merdavium</name>
    <dbReference type="NCBI Taxonomy" id="2840932"/>
    <lineage>
        <taxon>Bacteria</taxon>
        <taxon>Bacillati</taxon>
        <taxon>Bacillota</taxon>
        <taxon>Bacilli</taxon>
        <taxon>Bacillales</taxon>
        <taxon>Candidatus Scatoplasma</taxon>
    </lineage>
</organism>
<name>A0A9D9D924_9BACL</name>
<dbReference type="PROSITE" id="PS51257">
    <property type="entry name" value="PROKAR_LIPOPROTEIN"/>
    <property type="match status" value="1"/>
</dbReference>
<evidence type="ECO:0000256" key="1">
    <source>
        <dbReference type="SAM" id="SignalP"/>
    </source>
</evidence>
<evidence type="ECO:0000313" key="3">
    <source>
        <dbReference type="Proteomes" id="UP000823629"/>
    </source>
</evidence>
<evidence type="ECO:0000313" key="2">
    <source>
        <dbReference type="EMBL" id="MBO8414057.1"/>
    </source>
</evidence>
<comment type="caution">
    <text evidence="2">The sequence shown here is derived from an EMBL/GenBank/DDBJ whole genome shotgun (WGS) entry which is preliminary data.</text>
</comment>
<protein>
    <submittedName>
        <fullName evidence="2">Uncharacterized protein</fullName>
    </submittedName>
</protein>
<sequence>MKSKLFVLFTFMVASCTSVFASFNVSNGDTIQASTSDSSISNGNKHKVEFIYGGTVKKTMYVEDGTTLTSKDAPYDYSWYDSDNNGVVEHFVDWEYNGDSLTNHIVVNSDIVVTGTQQDVSNFIKDVISELPNNRPTHKRVSGSYGAAEYNDYFEEASISSVVLHNSITAYACNTYGGTNNDSSDWVTNVSADDINSTVIFNYDFSNGLNEPSSSAIHVGLGEETSISGYENYLSDFCNATYKLTNDVYLLDLVEGDNGISITLGAVTGYAGNKKKKNWLGIQDAMPQRLYQGIILKNYTSLDLNGYDLIVGPNTTLDAWGYVNDSVGTGTVVLESGSTMYTPFVVEDHYREDHMPTAYIYNANPFYMYRCPYIDCNLRIKVGANFNGKYRLAFGKDTFVSGDFQLFGSGKNGSRNLVQIDAKDSSLEAYVERKVVDNSSLFGGNSMNTMIKSNWAYKKVELSFYNLDVTFNKFNDLWTDEDGIHIKISGQSFKINTDKYPFVLSPYYNLYFYNCSVYLNQLIIVLPSSYIYFDKSSILNLGYSTVKTMSKISIYADAQDYQSVGGVFLMDYFDINALNYFSEYKVNEEGASSTTYIFNENKMYFTCINKTPARCDFYGKINFVKNSSDVSQYHPFSLAGNMNIYDLNSFKDSIEKAQTSGLDVELSANYFFTSSNNFVRSILPSVTLNIVFFDNSPLISNGYVLTPVDSDEVLNDKRMTYDRTSKLIKYVDGTTTTYYGYKLADDTSMANSYKMSDLNGTDSLAGTYTKLDSYSNGVAKFSSSSYINLSGVFLPFNDNGQVNVRKLAEGSGVSGDRFFNCTYNNGVWALA</sequence>
<dbReference type="EMBL" id="JADING010000029">
    <property type="protein sequence ID" value="MBO8414057.1"/>
    <property type="molecule type" value="Genomic_DNA"/>
</dbReference>
<dbReference type="Proteomes" id="UP000823629">
    <property type="component" value="Unassembled WGS sequence"/>
</dbReference>
<feature type="chain" id="PRO_5039732291" evidence="1">
    <location>
        <begin position="22"/>
        <end position="831"/>
    </location>
</feature>
<reference evidence="2" key="1">
    <citation type="submission" date="2020-10" db="EMBL/GenBank/DDBJ databases">
        <authorList>
            <person name="Gilroy R."/>
        </authorList>
    </citation>
    <scope>NUCLEOTIDE SEQUENCE</scope>
    <source>
        <strain evidence="2">1748</strain>
    </source>
</reference>